<dbReference type="InterPro" id="IPR004089">
    <property type="entry name" value="MCPsignal_dom"/>
</dbReference>
<keyword evidence="4" id="KW-0812">Transmembrane</keyword>
<dbReference type="PANTHER" id="PTHR32089:SF112">
    <property type="entry name" value="LYSOZYME-LIKE PROTEIN-RELATED"/>
    <property type="match status" value="1"/>
</dbReference>
<dbReference type="Gene3D" id="1.10.287.950">
    <property type="entry name" value="Methyl-accepting chemotaxis protein"/>
    <property type="match status" value="1"/>
</dbReference>
<dbReference type="Pfam" id="PF00672">
    <property type="entry name" value="HAMP"/>
    <property type="match status" value="1"/>
</dbReference>
<dbReference type="Gene3D" id="6.10.340.10">
    <property type="match status" value="1"/>
</dbReference>
<reference evidence="7 8" key="1">
    <citation type="submission" date="2022-09" db="EMBL/GenBank/DDBJ databases">
        <title>Chelativorans salina sp. nov., a novel slightly halophilic bacterium isolated from a saline lake sediment enrichment.</title>
        <authorList>
            <person name="Gao L."/>
            <person name="Fang B.-Z."/>
            <person name="Li W.-J."/>
        </authorList>
    </citation>
    <scope>NUCLEOTIDE SEQUENCE [LARGE SCALE GENOMIC DNA]</scope>
    <source>
        <strain evidence="7 8">EGI FJ00035</strain>
    </source>
</reference>
<evidence type="ECO:0000259" key="5">
    <source>
        <dbReference type="PROSITE" id="PS50111"/>
    </source>
</evidence>
<dbReference type="EMBL" id="JAOCZP010000001">
    <property type="protein sequence ID" value="MCT7374367.1"/>
    <property type="molecule type" value="Genomic_DNA"/>
</dbReference>
<keyword evidence="4" id="KW-0472">Membrane</keyword>
<feature type="domain" description="HAMP" evidence="6">
    <location>
        <begin position="198"/>
        <end position="250"/>
    </location>
</feature>
<keyword evidence="4" id="KW-1133">Transmembrane helix</keyword>
<sequence>MNIPYTKSLYGRLSLAVLLFAAMAALLVGLSFTTLERVRSDVAATSYLGKERAYYHLLYLAARLPAPGAPGAEAAASSLRSAIDRNERMLETLIEGDFRRNLAAVDDPHILAQLEESRQYWATTIRPALENAVDQAPLTRSQMDNLDRLIRAYAVRLDRQIDLIEHSAAARLAQSEFLQLGFSVAALLIFLLVLWIVRQIARRTRTLAETAEQISAGDLERRAPADGSDELAALGTSFNTMTAKLAAMLESERSGRTRLEELLVTISETAQHLSSLAAEILAGTSQQVEGVREQSSAVAETVTSVDEVLHTAEQAAQRAEAVAASSERAVEVSTAGRTAVDETVSVMNAVSERTEAIANDILSLAESSQEIGEIAAAVTDIADQTNLLALNAAIEASRAGEHGHGFSAVAAEIRTLADQSKTATAKVRRILVDIQKATNTAVVGMEEGAKGVNRALERVNEAGETIRKLETIISDSARSAAQIAASAGQQRAGMKQIHDAMHHIEHTSSQNLAAVRQAEQAAKDLNELGTRLKRMLDGNAKQ</sequence>
<dbReference type="PRINTS" id="PR00260">
    <property type="entry name" value="CHEMTRNSDUCR"/>
</dbReference>
<accession>A0ABT2LKN3</accession>
<dbReference type="SUPFAM" id="SSF58104">
    <property type="entry name" value="Methyl-accepting chemotaxis protein (MCP) signaling domain"/>
    <property type="match status" value="1"/>
</dbReference>
<dbReference type="CDD" id="cd06225">
    <property type="entry name" value="HAMP"/>
    <property type="match status" value="1"/>
</dbReference>
<evidence type="ECO:0000313" key="8">
    <source>
        <dbReference type="Proteomes" id="UP001320831"/>
    </source>
</evidence>
<keyword evidence="8" id="KW-1185">Reference proteome</keyword>
<keyword evidence="1 3" id="KW-0807">Transducer</keyword>
<name>A0ABT2LKN3_9HYPH</name>
<dbReference type="Proteomes" id="UP001320831">
    <property type="component" value="Unassembled WGS sequence"/>
</dbReference>
<dbReference type="InterPro" id="IPR004090">
    <property type="entry name" value="Chemotax_Me-accpt_rcpt"/>
</dbReference>
<evidence type="ECO:0000256" key="2">
    <source>
        <dbReference type="ARBA" id="ARBA00029447"/>
    </source>
</evidence>
<proteinExistence type="inferred from homology"/>
<dbReference type="SMART" id="SM00304">
    <property type="entry name" value="HAMP"/>
    <property type="match status" value="1"/>
</dbReference>
<comment type="caution">
    <text evidence="7">The sequence shown here is derived from an EMBL/GenBank/DDBJ whole genome shotgun (WGS) entry which is preliminary data.</text>
</comment>
<evidence type="ECO:0000256" key="4">
    <source>
        <dbReference type="SAM" id="Phobius"/>
    </source>
</evidence>
<dbReference type="PROSITE" id="PS50885">
    <property type="entry name" value="HAMP"/>
    <property type="match status" value="1"/>
</dbReference>
<gene>
    <name evidence="7" type="ORF">N5A92_04890</name>
</gene>
<feature type="domain" description="Methyl-accepting transducer" evidence="5">
    <location>
        <begin position="269"/>
        <end position="505"/>
    </location>
</feature>
<dbReference type="Pfam" id="PF00015">
    <property type="entry name" value="MCPsignal"/>
    <property type="match status" value="1"/>
</dbReference>
<comment type="similarity">
    <text evidence="2">Belongs to the methyl-accepting chemotaxis (MCP) protein family.</text>
</comment>
<evidence type="ECO:0000256" key="3">
    <source>
        <dbReference type="PROSITE-ProRule" id="PRU00284"/>
    </source>
</evidence>
<evidence type="ECO:0000259" key="6">
    <source>
        <dbReference type="PROSITE" id="PS50885"/>
    </source>
</evidence>
<evidence type="ECO:0000256" key="1">
    <source>
        <dbReference type="ARBA" id="ARBA00023224"/>
    </source>
</evidence>
<dbReference type="InterPro" id="IPR003660">
    <property type="entry name" value="HAMP_dom"/>
</dbReference>
<evidence type="ECO:0000313" key="7">
    <source>
        <dbReference type="EMBL" id="MCT7374367.1"/>
    </source>
</evidence>
<dbReference type="PROSITE" id="PS50111">
    <property type="entry name" value="CHEMOTAXIS_TRANSDUC_2"/>
    <property type="match status" value="1"/>
</dbReference>
<protein>
    <submittedName>
        <fullName evidence="7">Methyl-accepting chemotaxis protein</fullName>
    </submittedName>
</protein>
<dbReference type="SMART" id="SM00283">
    <property type="entry name" value="MA"/>
    <property type="match status" value="1"/>
</dbReference>
<dbReference type="RefSeq" id="WP_260900754.1">
    <property type="nucleotide sequence ID" value="NZ_JAOCZP010000001.1"/>
</dbReference>
<organism evidence="7 8">
    <name type="scientific">Chelativorans salis</name>
    <dbReference type="NCBI Taxonomy" id="2978478"/>
    <lineage>
        <taxon>Bacteria</taxon>
        <taxon>Pseudomonadati</taxon>
        <taxon>Pseudomonadota</taxon>
        <taxon>Alphaproteobacteria</taxon>
        <taxon>Hyphomicrobiales</taxon>
        <taxon>Phyllobacteriaceae</taxon>
        <taxon>Chelativorans</taxon>
    </lineage>
</organism>
<dbReference type="PANTHER" id="PTHR32089">
    <property type="entry name" value="METHYL-ACCEPTING CHEMOTAXIS PROTEIN MCPB"/>
    <property type="match status" value="1"/>
</dbReference>
<feature type="transmembrane region" description="Helical" evidence="4">
    <location>
        <begin position="177"/>
        <end position="197"/>
    </location>
</feature>